<organism evidence="1 2">
    <name type="scientific">Pseudomonas matsuisoli</name>
    <dbReference type="NCBI Taxonomy" id="1515666"/>
    <lineage>
        <taxon>Bacteria</taxon>
        <taxon>Pseudomonadati</taxon>
        <taxon>Pseudomonadota</taxon>
        <taxon>Gammaproteobacteria</taxon>
        <taxon>Pseudomonadales</taxon>
        <taxon>Pseudomonadaceae</taxon>
        <taxon>Pseudomonas</taxon>
    </lineage>
</organism>
<comment type="caution">
    <text evidence="1">The sequence shown here is derived from an EMBL/GenBank/DDBJ whole genome shotgun (WGS) entry which is preliminary data.</text>
</comment>
<reference evidence="1" key="2">
    <citation type="submission" date="2020-09" db="EMBL/GenBank/DDBJ databases">
        <authorList>
            <person name="Sun Q."/>
            <person name="Ohkuma M."/>
        </authorList>
    </citation>
    <scope>NUCLEOTIDE SEQUENCE</scope>
    <source>
        <strain evidence="1">JCM 30078</strain>
    </source>
</reference>
<gene>
    <name evidence="1" type="ORF">GCM10009304_40500</name>
</gene>
<evidence type="ECO:0000313" key="2">
    <source>
        <dbReference type="Proteomes" id="UP000635983"/>
    </source>
</evidence>
<sequence>MTLDELAPLAKGGRVDSLDLLSLEGGIYLLEAHLGERRLVVKSPDGSALRLRSAQHARQLLEDFPEVPFHLVHAAAHDEMCGMPAGLREPLRVPISLRSAW</sequence>
<reference evidence="1" key="1">
    <citation type="journal article" date="2014" name="Int. J. Syst. Evol. Microbiol.">
        <title>Complete genome sequence of Corynebacterium casei LMG S-19264T (=DSM 44701T), isolated from a smear-ripened cheese.</title>
        <authorList>
            <consortium name="US DOE Joint Genome Institute (JGI-PGF)"/>
            <person name="Walter F."/>
            <person name="Albersmeier A."/>
            <person name="Kalinowski J."/>
            <person name="Ruckert C."/>
        </authorList>
    </citation>
    <scope>NUCLEOTIDE SEQUENCE</scope>
    <source>
        <strain evidence="1">JCM 30078</strain>
    </source>
</reference>
<name>A0A917Q2Q3_9PSED</name>
<proteinExistence type="predicted"/>
<dbReference type="Pfam" id="PF20090">
    <property type="entry name" value="DUF6482"/>
    <property type="match status" value="1"/>
</dbReference>
<protein>
    <recommendedName>
        <fullName evidence="3">Cation transporter</fullName>
    </recommendedName>
</protein>
<keyword evidence="2" id="KW-1185">Reference proteome</keyword>
<dbReference type="AlphaFoldDB" id="A0A917Q2Q3"/>
<evidence type="ECO:0000313" key="1">
    <source>
        <dbReference type="EMBL" id="GGK10418.1"/>
    </source>
</evidence>
<dbReference type="InterPro" id="IPR045508">
    <property type="entry name" value="DUF6482"/>
</dbReference>
<accession>A0A917Q2Q3</accession>
<dbReference type="Proteomes" id="UP000635983">
    <property type="component" value="Unassembled WGS sequence"/>
</dbReference>
<dbReference type="EMBL" id="BMPO01000014">
    <property type="protein sequence ID" value="GGK10418.1"/>
    <property type="molecule type" value="Genomic_DNA"/>
</dbReference>
<evidence type="ECO:0008006" key="3">
    <source>
        <dbReference type="Google" id="ProtNLM"/>
    </source>
</evidence>
<dbReference type="RefSeq" id="WP_188986066.1">
    <property type="nucleotide sequence ID" value="NZ_BMPO01000014.1"/>
</dbReference>